<feature type="binding site" evidence="1">
    <location>
        <position position="174"/>
    </location>
    <ligand>
        <name>[4Fe-4S] cluster</name>
        <dbReference type="ChEBI" id="CHEBI:49883"/>
    </ligand>
</feature>
<dbReference type="HAMAP" id="MF_02233">
    <property type="entry name" value="UbiV"/>
    <property type="match status" value="1"/>
</dbReference>
<comment type="function">
    <text evidence="1">Required for O(2)-independent ubiquinone (coenzyme Q) biosynthesis. Together with UbiU, is essential for the C6-hydroxylation reaction in the oxygen-independent ubiquinone biosynthesis pathway.</text>
</comment>
<dbReference type="NCBIfam" id="NF011991">
    <property type="entry name" value="PRK15447.1"/>
    <property type="match status" value="1"/>
</dbReference>
<dbReference type="EMBL" id="JACHGB010000004">
    <property type="protein sequence ID" value="MBB5272455.1"/>
    <property type="molecule type" value="Genomic_DNA"/>
</dbReference>
<comment type="pathway">
    <text evidence="1">Cofactor biosynthesis; ubiquinone biosynthesis.</text>
</comment>
<dbReference type="UniPathway" id="UPA00232"/>
<name>A0A7W8M9L4_9BURK</name>
<protein>
    <recommendedName>
        <fullName evidence="1">Ubiquinone biosynthesis protein UbiV</fullName>
    </recommendedName>
</protein>
<keyword evidence="2" id="KW-0378">Hydrolase</keyword>
<organism evidence="2 3">
    <name type="scientific">Quisquiliibacterium transsilvanicum</name>
    <dbReference type="NCBI Taxonomy" id="1549638"/>
    <lineage>
        <taxon>Bacteria</taxon>
        <taxon>Pseudomonadati</taxon>
        <taxon>Pseudomonadota</taxon>
        <taxon>Betaproteobacteria</taxon>
        <taxon>Burkholderiales</taxon>
        <taxon>Burkholderiaceae</taxon>
        <taxon>Quisquiliibacterium</taxon>
    </lineage>
</organism>
<comment type="cofactor">
    <cofactor evidence="1">
        <name>[4Fe-4S] cluster</name>
        <dbReference type="ChEBI" id="CHEBI:49883"/>
    </cofactor>
</comment>
<feature type="binding site" evidence="1">
    <location>
        <position position="187"/>
    </location>
    <ligand>
        <name>[4Fe-4S] cluster</name>
        <dbReference type="ChEBI" id="CHEBI:49883"/>
    </ligand>
</feature>
<dbReference type="Pfam" id="PF01136">
    <property type="entry name" value="Peptidase_U32"/>
    <property type="match status" value="1"/>
</dbReference>
<evidence type="ECO:0000313" key="3">
    <source>
        <dbReference type="Proteomes" id="UP000532440"/>
    </source>
</evidence>
<sequence length="293" mass="32139">MKISIGPLLYYWARQEVLDFYAGIAQSPAEIVCLGEVVCERRHQLRPGDWLGLARDLRDSGKEVVLSSHVLLEGEGDLRRLRQLVEQGDFPIEANDLGAVALAARRVPFVVGTHLNVYNEASLAYFAGLGAIRWVPPLESSGDRIAALHAGRPEGMQTEVFVYGRMPLAISARCFTARHYGLPKDDCQYKCLDHPDGLDLATRDGRSFLAINGVQTQSSQRYLLLDEMPALQSIGIDVVRISPQSRHTLDVVAAFDAARRGASPAADPAWSPEGFCNGYWHGAAGIELKEVEA</sequence>
<feature type="binding site" evidence="1">
    <location>
        <position position="191"/>
    </location>
    <ligand>
        <name>[4Fe-4S] cluster</name>
        <dbReference type="ChEBI" id="CHEBI:49883"/>
    </ligand>
</feature>
<dbReference type="PANTHER" id="PTHR30217:SF11">
    <property type="entry name" value="UBIQUINONE BIOSYNTHESIS PROTEIN UBIV"/>
    <property type="match status" value="1"/>
</dbReference>
<dbReference type="Proteomes" id="UP000532440">
    <property type="component" value="Unassembled WGS sequence"/>
</dbReference>
<keyword evidence="1" id="KW-0004">4Fe-4S</keyword>
<dbReference type="GO" id="GO:0006508">
    <property type="term" value="P:proteolysis"/>
    <property type="evidence" value="ECO:0007669"/>
    <property type="project" value="UniProtKB-KW"/>
</dbReference>
<dbReference type="AlphaFoldDB" id="A0A7W8M9L4"/>
<keyword evidence="1" id="KW-0408">Iron</keyword>
<accession>A0A7W8M9L4</accession>
<keyword evidence="1" id="KW-0479">Metal-binding</keyword>
<dbReference type="GO" id="GO:0051539">
    <property type="term" value="F:4 iron, 4 sulfur cluster binding"/>
    <property type="evidence" value="ECO:0007669"/>
    <property type="project" value="UniProtKB-UniRule"/>
</dbReference>
<dbReference type="RefSeq" id="WP_183967895.1">
    <property type="nucleotide sequence ID" value="NZ_BAABEW010000025.1"/>
</dbReference>
<dbReference type="GO" id="GO:0046872">
    <property type="term" value="F:metal ion binding"/>
    <property type="evidence" value="ECO:0007669"/>
    <property type="project" value="UniProtKB-KW"/>
</dbReference>
<dbReference type="GO" id="GO:0006744">
    <property type="term" value="P:ubiquinone biosynthetic process"/>
    <property type="evidence" value="ECO:0007669"/>
    <property type="project" value="UniProtKB-UniRule"/>
</dbReference>
<keyword evidence="1" id="KW-0411">Iron-sulfur</keyword>
<evidence type="ECO:0000313" key="2">
    <source>
        <dbReference type="EMBL" id="MBB5272455.1"/>
    </source>
</evidence>
<reference evidence="2 3" key="1">
    <citation type="submission" date="2020-08" db="EMBL/GenBank/DDBJ databases">
        <title>Genomic Encyclopedia of Type Strains, Phase IV (KMG-IV): sequencing the most valuable type-strain genomes for metagenomic binning, comparative biology and taxonomic classification.</title>
        <authorList>
            <person name="Goeker M."/>
        </authorList>
    </citation>
    <scope>NUCLEOTIDE SEQUENCE [LARGE SCALE GENOMIC DNA]</scope>
    <source>
        <strain evidence="2 3">DSM 29781</strain>
    </source>
</reference>
<comment type="subunit">
    <text evidence="1">Forms a heterodimer with UbiU.</text>
</comment>
<proteinExistence type="inferred from homology"/>
<keyword evidence="3" id="KW-1185">Reference proteome</keyword>
<gene>
    <name evidence="1" type="primary">ubiV</name>
    <name evidence="2" type="ORF">HNQ70_002469</name>
</gene>
<keyword evidence="1" id="KW-0831">Ubiquinone biosynthesis</keyword>
<evidence type="ECO:0000256" key="1">
    <source>
        <dbReference type="HAMAP-Rule" id="MF_02233"/>
    </source>
</evidence>
<dbReference type="PANTHER" id="PTHR30217">
    <property type="entry name" value="PEPTIDASE U32 FAMILY"/>
    <property type="match status" value="1"/>
</dbReference>
<dbReference type="InterPro" id="IPR043693">
    <property type="entry name" value="UbiV"/>
</dbReference>
<dbReference type="InterPro" id="IPR051454">
    <property type="entry name" value="RNA/ubiquinone_mod_enzymes"/>
</dbReference>
<comment type="caution">
    <text evidence="2">The sequence shown here is derived from an EMBL/GenBank/DDBJ whole genome shotgun (WGS) entry which is preliminary data.</text>
</comment>
<keyword evidence="2" id="KW-0645">Protease</keyword>
<comment type="similarity">
    <text evidence="1">Belongs to the peptidase U32 family. UbiV subfamily.</text>
</comment>
<dbReference type="GO" id="GO:0008233">
    <property type="term" value="F:peptidase activity"/>
    <property type="evidence" value="ECO:0007669"/>
    <property type="project" value="UniProtKB-KW"/>
</dbReference>
<dbReference type="InterPro" id="IPR001539">
    <property type="entry name" value="Peptidase_U32"/>
</dbReference>
<feature type="binding site" evidence="1">
    <location>
        <position position="39"/>
    </location>
    <ligand>
        <name>[4Fe-4S] cluster</name>
        <dbReference type="ChEBI" id="CHEBI:49883"/>
    </ligand>
</feature>